<keyword evidence="3" id="KW-0914">Notch signaling pathway</keyword>
<keyword evidence="6" id="KW-0804">Transcription</keyword>
<evidence type="ECO:0000256" key="4">
    <source>
        <dbReference type="ARBA" id="ARBA00023015"/>
    </source>
</evidence>
<evidence type="ECO:0000256" key="2">
    <source>
        <dbReference type="ARBA" id="ARBA00008081"/>
    </source>
</evidence>
<evidence type="ECO:0000256" key="1">
    <source>
        <dbReference type="ARBA" id="ARBA00004324"/>
    </source>
</evidence>
<keyword evidence="7" id="KW-0539">Nucleus</keyword>
<dbReference type="GO" id="GO:0016607">
    <property type="term" value="C:nuclear speck"/>
    <property type="evidence" value="ECO:0007669"/>
    <property type="project" value="UniProtKB-SubCell"/>
</dbReference>
<evidence type="ECO:0000313" key="10">
    <source>
        <dbReference type="Proteomes" id="UP000625711"/>
    </source>
</evidence>
<comment type="caution">
    <text evidence="9">The sequence shown here is derived from an EMBL/GenBank/DDBJ whole genome shotgun (WGS) entry which is preliminary data.</text>
</comment>
<dbReference type="InterPro" id="IPR019082">
    <property type="entry name" value="Mastermind-like_N"/>
</dbReference>
<keyword evidence="10" id="KW-1185">Reference proteome</keyword>
<proteinExistence type="inferred from homology"/>
<comment type="similarity">
    <text evidence="2">Belongs to the mastermind family.</text>
</comment>
<comment type="subcellular location">
    <subcellularLocation>
        <location evidence="1">Nucleus speckle</location>
    </subcellularLocation>
</comment>
<evidence type="ECO:0000256" key="6">
    <source>
        <dbReference type="ARBA" id="ARBA00023163"/>
    </source>
</evidence>
<evidence type="ECO:0000256" key="3">
    <source>
        <dbReference type="ARBA" id="ARBA00022976"/>
    </source>
</evidence>
<dbReference type="InterPro" id="IPR046369">
    <property type="entry name" value="MAML1-3"/>
</dbReference>
<dbReference type="SMART" id="SM01275">
    <property type="entry name" value="MamL-1"/>
    <property type="match status" value="1"/>
</dbReference>
<dbReference type="AlphaFoldDB" id="A0A834HYI9"/>
<dbReference type="GO" id="GO:0003713">
    <property type="term" value="F:transcription coactivator activity"/>
    <property type="evidence" value="ECO:0007669"/>
    <property type="project" value="InterPro"/>
</dbReference>
<name>A0A834HYI9_RHYFE</name>
<dbReference type="PANTHER" id="PTHR15692">
    <property type="entry name" value="MASTERMIND-LIKE"/>
    <property type="match status" value="1"/>
</dbReference>
<protein>
    <recommendedName>
        <fullName evidence="8">Neurogenic mastermind-like N-terminal domain-containing protein</fullName>
    </recommendedName>
</protein>
<feature type="domain" description="Neurogenic mastermind-like N-terminal" evidence="8">
    <location>
        <begin position="94"/>
        <end position="152"/>
    </location>
</feature>
<accession>A0A834HYI9</accession>
<dbReference type="Gene3D" id="6.10.250.970">
    <property type="match status" value="1"/>
</dbReference>
<dbReference type="OrthoDB" id="5982619at2759"/>
<dbReference type="GO" id="GO:0007221">
    <property type="term" value="P:positive regulation of transcription of Notch receptor target"/>
    <property type="evidence" value="ECO:0007669"/>
    <property type="project" value="InterPro"/>
</dbReference>
<evidence type="ECO:0000259" key="8">
    <source>
        <dbReference type="SMART" id="SM01275"/>
    </source>
</evidence>
<sequence>MRFLSPLRPVAALERIENGRGLNGTETGDGVFVVESPDFERLKCSCNVTRDQCQINTLDRGGSGPGGCLDGGGTIPSVVSQPPGLPQLHAEVTPKQAVVERLRRRIESYRRRQSDCMPRFDQSFSGLCEQNLQDTLHLKQRFLDAKAKRVSKTKDKKQEAIQSSVHVVSLFTSRYYFLET</sequence>
<keyword evidence="5" id="KW-0010">Activator</keyword>
<dbReference type="InterPro" id="IPR046370">
    <property type="entry name" value="MAML_N_sf"/>
</dbReference>
<evidence type="ECO:0000256" key="5">
    <source>
        <dbReference type="ARBA" id="ARBA00023159"/>
    </source>
</evidence>
<dbReference type="Proteomes" id="UP000625711">
    <property type="component" value="Unassembled WGS sequence"/>
</dbReference>
<dbReference type="PANTHER" id="PTHR15692:SF20">
    <property type="entry name" value="NEUROGENIC MASTERMIND-LIKE N-TERMINAL DOMAIN-CONTAINING PROTEIN"/>
    <property type="match status" value="1"/>
</dbReference>
<gene>
    <name evidence="9" type="ORF">GWI33_019270</name>
</gene>
<keyword evidence="4" id="KW-0805">Transcription regulation</keyword>
<reference evidence="9" key="1">
    <citation type="submission" date="2020-08" db="EMBL/GenBank/DDBJ databases">
        <title>Genome sequencing and assembly of the red palm weevil Rhynchophorus ferrugineus.</title>
        <authorList>
            <person name="Dias G.B."/>
            <person name="Bergman C.M."/>
            <person name="Manee M."/>
        </authorList>
    </citation>
    <scope>NUCLEOTIDE SEQUENCE</scope>
    <source>
        <strain evidence="9">AA-2017</strain>
        <tissue evidence="9">Whole larva</tissue>
    </source>
</reference>
<evidence type="ECO:0000313" key="9">
    <source>
        <dbReference type="EMBL" id="KAF7267505.1"/>
    </source>
</evidence>
<dbReference type="EMBL" id="JAACXV010014412">
    <property type="protein sequence ID" value="KAF7267505.1"/>
    <property type="molecule type" value="Genomic_DNA"/>
</dbReference>
<organism evidence="9 10">
    <name type="scientific">Rhynchophorus ferrugineus</name>
    <name type="common">Red palm weevil</name>
    <name type="synonym">Curculio ferrugineus</name>
    <dbReference type="NCBI Taxonomy" id="354439"/>
    <lineage>
        <taxon>Eukaryota</taxon>
        <taxon>Metazoa</taxon>
        <taxon>Ecdysozoa</taxon>
        <taxon>Arthropoda</taxon>
        <taxon>Hexapoda</taxon>
        <taxon>Insecta</taxon>
        <taxon>Pterygota</taxon>
        <taxon>Neoptera</taxon>
        <taxon>Endopterygota</taxon>
        <taxon>Coleoptera</taxon>
        <taxon>Polyphaga</taxon>
        <taxon>Cucujiformia</taxon>
        <taxon>Curculionidae</taxon>
        <taxon>Dryophthorinae</taxon>
        <taxon>Rhynchophorus</taxon>
    </lineage>
</organism>
<evidence type="ECO:0000256" key="7">
    <source>
        <dbReference type="ARBA" id="ARBA00023242"/>
    </source>
</evidence>
<dbReference type="Pfam" id="PF09596">
    <property type="entry name" value="MamL-1"/>
    <property type="match status" value="1"/>
</dbReference>